<keyword evidence="3 9" id="KW-0547">Nucleotide-binding</keyword>
<feature type="active site" description="Proton acceptor" evidence="9">
    <location>
        <position position="253"/>
    </location>
</feature>
<feature type="binding site" evidence="9">
    <location>
        <position position="283"/>
    </location>
    <ligand>
        <name>K(+)</name>
        <dbReference type="ChEBI" id="CHEBI:29103"/>
    </ligand>
</feature>
<protein>
    <recommendedName>
        <fullName evidence="9 10">Ribokinase</fullName>
        <shortName evidence="9">RK</shortName>
        <ecNumber evidence="9 10">2.7.1.15</ecNumber>
    </recommendedName>
</protein>
<name>D5BN99_PUNMI</name>
<comment type="cofactor">
    <cofactor evidence="9">
        <name>Mg(2+)</name>
        <dbReference type="ChEBI" id="CHEBI:18420"/>
    </cofactor>
    <text evidence="9">Requires a divalent cation, most likely magnesium in vivo, as an electrophilic catalyst to aid phosphoryl group transfer. It is the chelate of the metal and the nucleotide that is the actual substrate.</text>
</comment>
<evidence type="ECO:0000256" key="1">
    <source>
        <dbReference type="ARBA" id="ARBA00022679"/>
    </source>
</evidence>
<evidence type="ECO:0000256" key="8">
    <source>
        <dbReference type="ARBA" id="ARBA00023277"/>
    </source>
</evidence>
<keyword evidence="5 9" id="KW-0067">ATP-binding</keyword>
<feature type="binding site" evidence="9">
    <location>
        <begin position="11"/>
        <end position="13"/>
    </location>
    <ligand>
        <name>substrate</name>
    </ligand>
</feature>
<dbReference type="PANTHER" id="PTHR10584:SF166">
    <property type="entry name" value="RIBOKINASE"/>
    <property type="match status" value="1"/>
</dbReference>
<feature type="binding site" evidence="9">
    <location>
        <begin position="39"/>
        <end position="43"/>
    </location>
    <ligand>
        <name>substrate</name>
    </ligand>
</feature>
<accession>D5BN99</accession>
<evidence type="ECO:0000256" key="2">
    <source>
        <dbReference type="ARBA" id="ARBA00022723"/>
    </source>
</evidence>
<dbReference type="SUPFAM" id="SSF53613">
    <property type="entry name" value="Ribokinase-like"/>
    <property type="match status" value="1"/>
</dbReference>
<dbReference type="Proteomes" id="UP000007460">
    <property type="component" value="Chromosome"/>
</dbReference>
<evidence type="ECO:0000256" key="6">
    <source>
        <dbReference type="ARBA" id="ARBA00022842"/>
    </source>
</evidence>
<comment type="subunit">
    <text evidence="9">Homodimer.</text>
</comment>
<dbReference type="InterPro" id="IPR011877">
    <property type="entry name" value="Ribokinase"/>
</dbReference>
<dbReference type="GO" id="GO:0005829">
    <property type="term" value="C:cytosol"/>
    <property type="evidence" value="ECO:0007669"/>
    <property type="project" value="TreeGrafter"/>
</dbReference>
<dbReference type="NCBIfam" id="TIGR02152">
    <property type="entry name" value="D_ribokin_bact"/>
    <property type="match status" value="1"/>
</dbReference>
<feature type="binding site" evidence="9">
    <location>
        <position position="288"/>
    </location>
    <ligand>
        <name>K(+)</name>
        <dbReference type="ChEBI" id="CHEBI:29103"/>
    </ligand>
</feature>
<keyword evidence="6 9" id="KW-0460">Magnesium</keyword>
<dbReference type="eggNOG" id="COG0524">
    <property type="taxonomic scope" value="Bacteria"/>
</dbReference>
<evidence type="ECO:0000256" key="9">
    <source>
        <dbReference type="HAMAP-Rule" id="MF_01987"/>
    </source>
</evidence>
<dbReference type="HAMAP" id="MF_01987">
    <property type="entry name" value="Ribokinase"/>
    <property type="match status" value="1"/>
</dbReference>
<evidence type="ECO:0000256" key="3">
    <source>
        <dbReference type="ARBA" id="ARBA00022741"/>
    </source>
</evidence>
<comment type="caution">
    <text evidence="9">Lacks conserved residue(s) required for the propagation of feature annotation.</text>
</comment>
<evidence type="ECO:0000256" key="7">
    <source>
        <dbReference type="ARBA" id="ARBA00022958"/>
    </source>
</evidence>
<dbReference type="Gene3D" id="3.40.1190.20">
    <property type="match status" value="1"/>
</dbReference>
<dbReference type="KEGG" id="apb:SAR116_2049"/>
<feature type="binding site" evidence="9">
    <location>
        <begin position="252"/>
        <end position="253"/>
    </location>
    <ligand>
        <name>ATP</name>
        <dbReference type="ChEBI" id="CHEBI:30616"/>
    </ligand>
</feature>
<feature type="binding site" evidence="9">
    <location>
        <begin position="220"/>
        <end position="225"/>
    </location>
    <ligand>
        <name>ATP</name>
        <dbReference type="ChEBI" id="CHEBI:30616"/>
    </ligand>
</feature>
<feature type="binding site" evidence="9">
    <location>
        <position position="253"/>
    </location>
    <ligand>
        <name>substrate</name>
    </ligand>
</feature>
<comment type="similarity">
    <text evidence="9">Belongs to the carbohydrate kinase PfkB family. Ribokinase subfamily.</text>
</comment>
<keyword evidence="2 9" id="KW-0479">Metal-binding</keyword>
<evidence type="ECO:0000313" key="13">
    <source>
        <dbReference type="Proteomes" id="UP000007460"/>
    </source>
</evidence>
<dbReference type="CDD" id="cd01174">
    <property type="entry name" value="ribokinase"/>
    <property type="match status" value="1"/>
</dbReference>
<dbReference type="OrthoDB" id="9792663at2"/>
<comment type="catalytic activity">
    <reaction evidence="9">
        <text>D-ribose + ATP = D-ribose 5-phosphate + ADP + H(+)</text>
        <dbReference type="Rhea" id="RHEA:13697"/>
        <dbReference type="ChEBI" id="CHEBI:15378"/>
        <dbReference type="ChEBI" id="CHEBI:30616"/>
        <dbReference type="ChEBI" id="CHEBI:47013"/>
        <dbReference type="ChEBI" id="CHEBI:78346"/>
        <dbReference type="ChEBI" id="CHEBI:456216"/>
        <dbReference type="EC" id="2.7.1.15"/>
    </reaction>
</comment>
<dbReference type="InterPro" id="IPR029056">
    <property type="entry name" value="Ribokinase-like"/>
</dbReference>
<feature type="domain" description="Carbohydrate kinase PfkB" evidence="11">
    <location>
        <begin position="1"/>
        <end position="295"/>
    </location>
</feature>
<feature type="binding site" evidence="9">
    <location>
        <position position="292"/>
    </location>
    <ligand>
        <name>K(+)</name>
        <dbReference type="ChEBI" id="CHEBI:29103"/>
    </ligand>
</feature>
<dbReference type="EMBL" id="CP001751">
    <property type="protein sequence ID" value="ADE40292.1"/>
    <property type="molecule type" value="Genomic_DNA"/>
</dbReference>
<dbReference type="Pfam" id="PF00294">
    <property type="entry name" value="PfkB"/>
    <property type="match status" value="1"/>
</dbReference>
<proteinExistence type="inferred from homology"/>
<keyword evidence="9" id="KW-0963">Cytoplasm</keyword>
<dbReference type="RefSeq" id="WP_013046919.1">
    <property type="nucleotide sequence ID" value="NC_014010.1"/>
</dbReference>
<dbReference type="InterPro" id="IPR011611">
    <property type="entry name" value="PfkB_dom"/>
</dbReference>
<keyword evidence="1 9" id="KW-0808">Transferase</keyword>
<reference evidence="12 13" key="1">
    <citation type="journal article" date="2010" name="J. Bacteriol.">
        <title>Complete genome sequence of "Candidatus Puniceispirillum marinum" IMCC1322, a representative of the SAR116 clade in the Alphaproteobacteria.</title>
        <authorList>
            <person name="Oh H.M."/>
            <person name="Kwon K.K."/>
            <person name="Kang I."/>
            <person name="Kang S.G."/>
            <person name="Lee J.H."/>
            <person name="Kim S.J."/>
            <person name="Cho J.C."/>
        </authorList>
    </citation>
    <scope>NUCLEOTIDE SEQUENCE [LARGE SCALE GENOMIC DNA]</scope>
    <source>
        <strain evidence="12 13">IMCC1322</strain>
    </source>
</reference>
<gene>
    <name evidence="9" type="primary">rbsK</name>
    <name evidence="12" type="ordered locus">SAR116_2049</name>
</gene>
<dbReference type="GO" id="GO:0004747">
    <property type="term" value="F:ribokinase activity"/>
    <property type="evidence" value="ECO:0007669"/>
    <property type="project" value="UniProtKB-UniRule"/>
</dbReference>
<evidence type="ECO:0000313" key="12">
    <source>
        <dbReference type="EMBL" id="ADE40292.1"/>
    </source>
</evidence>
<dbReference type="STRING" id="488538.SAR116_2049"/>
<dbReference type="GO" id="GO:0019303">
    <property type="term" value="P:D-ribose catabolic process"/>
    <property type="evidence" value="ECO:0007669"/>
    <property type="project" value="UniProtKB-UniRule"/>
</dbReference>
<evidence type="ECO:0000256" key="4">
    <source>
        <dbReference type="ARBA" id="ARBA00022777"/>
    </source>
</evidence>
<feature type="binding site" evidence="9">
    <location>
        <position position="140"/>
    </location>
    <ligand>
        <name>substrate</name>
    </ligand>
</feature>
<keyword evidence="4 9" id="KW-0418">Kinase</keyword>
<dbReference type="GO" id="GO:0046872">
    <property type="term" value="F:metal ion binding"/>
    <property type="evidence" value="ECO:0007669"/>
    <property type="project" value="UniProtKB-KW"/>
</dbReference>
<dbReference type="AlphaFoldDB" id="D5BN99"/>
<organism evidence="12 13">
    <name type="scientific">Puniceispirillum marinum (strain IMCC1322)</name>
    <dbReference type="NCBI Taxonomy" id="488538"/>
    <lineage>
        <taxon>Bacteria</taxon>
        <taxon>Pseudomonadati</taxon>
        <taxon>Pseudomonadota</taxon>
        <taxon>Alphaproteobacteria</taxon>
        <taxon>Candidatus Puniceispirillales</taxon>
        <taxon>Candidatus Puniceispirillaceae</taxon>
        <taxon>Candidatus Puniceispirillum</taxon>
    </lineage>
</organism>
<comment type="pathway">
    <text evidence="9">Carbohydrate metabolism; D-ribose degradation; D-ribose 5-phosphate from beta-D-ribopyranose: step 2/2.</text>
</comment>
<evidence type="ECO:0000256" key="10">
    <source>
        <dbReference type="NCBIfam" id="TIGR02152"/>
    </source>
</evidence>
<keyword evidence="8 9" id="KW-0119">Carbohydrate metabolism</keyword>
<keyword evidence="13" id="KW-1185">Reference proteome</keyword>
<feature type="binding site" evidence="9">
    <location>
        <position position="249"/>
    </location>
    <ligand>
        <name>K(+)</name>
        <dbReference type="ChEBI" id="CHEBI:29103"/>
    </ligand>
</feature>
<sequence length="306" mass="31209">MSSIVILGIFVADTAYRAERIPRLGETILGKSFNLSPGGKGSNQAVAAAKAGANAHMITRLGTDTFADMAIDVWQKAGVTPAITQHDNSYTGAACIFIEAETGNNAIIVTPGVAGEIDNSDIDRNADLIANADIFITQLEQPLEVAMYGLELARKKGVRTLLNPAPAADLPDGMLALCDFVTPNETEAEGLTGIKVTSVASATDAAQALRASGAGAAIITLGENGALYHDADTTIHMPAMSSGKVIETTGAGDSFNGSFAAALAEGMTPVDAVKFGCAAAGISVTRAGAANSMPSRAEIDARLAQG</sequence>
<evidence type="ECO:0000256" key="5">
    <source>
        <dbReference type="ARBA" id="ARBA00022840"/>
    </source>
</evidence>
<dbReference type="PRINTS" id="PR00990">
    <property type="entry name" value="RIBOKINASE"/>
</dbReference>
<feature type="binding site" evidence="9">
    <location>
        <position position="286"/>
    </location>
    <ligand>
        <name>K(+)</name>
        <dbReference type="ChEBI" id="CHEBI:29103"/>
    </ligand>
</feature>
<evidence type="ECO:0000259" key="11">
    <source>
        <dbReference type="Pfam" id="PF00294"/>
    </source>
</evidence>
<dbReference type="GO" id="GO:0005524">
    <property type="term" value="F:ATP binding"/>
    <property type="evidence" value="ECO:0007669"/>
    <property type="project" value="UniProtKB-UniRule"/>
</dbReference>
<comment type="function">
    <text evidence="9">Catalyzes the phosphorylation of ribose at O-5 in a reaction requiring ATP and magnesium. The resulting D-ribose-5-phosphate can then be used either for sythesis of nucleotides, histidine, and tryptophan, or as a component of the pentose phosphate pathway.</text>
</comment>
<dbReference type="EC" id="2.7.1.15" evidence="9 10"/>
<comment type="activity regulation">
    <text evidence="9">Activated by a monovalent cation that binds near, but not in, the active site. The most likely occupant of the site in vivo is potassium. Ion binding induces a conformational change that may alter substrate affinity.</text>
</comment>
<dbReference type="PANTHER" id="PTHR10584">
    <property type="entry name" value="SUGAR KINASE"/>
    <property type="match status" value="1"/>
</dbReference>
<dbReference type="InterPro" id="IPR002139">
    <property type="entry name" value="Ribo/fructo_kinase"/>
</dbReference>
<comment type="subcellular location">
    <subcellularLocation>
        <location evidence="9">Cytoplasm</location>
    </subcellularLocation>
</comment>
<keyword evidence="7 9" id="KW-0630">Potassium</keyword>
<feature type="binding site" evidence="9">
    <location>
        <position position="184"/>
    </location>
    <ligand>
        <name>ATP</name>
        <dbReference type="ChEBI" id="CHEBI:30616"/>
    </ligand>
</feature>
<dbReference type="UniPathway" id="UPA00916">
    <property type="reaction ID" value="UER00889"/>
</dbReference>
<dbReference type="HOGENOM" id="CLU_027634_2_0_5"/>